<dbReference type="Proteomes" id="UP000283569">
    <property type="component" value="Unassembled WGS sequence"/>
</dbReference>
<organism evidence="2 3">
    <name type="scientific">Gibberella intermedia</name>
    <name type="common">Bulb rot disease fungus</name>
    <name type="synonym">Fusarium proliferatum</name>
    <dbReference type="NCBI Taxonomy" id="948311"/>
    <lineage>
        <taxon>Eukaryota</taxon>
        <taxon>Fungi</taxon>
        <taxon>Dikarya</taxon>
        <taxon>Ascomycota</taxon>
        <taxon>Pezizomycotina</taxon>
        <taxon>Sordariomycetes</taxon>
        <taxon>Hypocreomycetidae</taxon>
        <taxon>Hypocreales</taxon>
        <taxon>Nectriaceae</taxon>
        <taxon>Fusarium</taxon>
        <taxon>Fusarium fujikuroi species complex</taxon>
    </lineage>
</organism>
<dbReference type="AlphaFoldDB" id="A0A420TJB3"/>
<comment type="caution">
    <text evidence="2">The sequence shown here is derived from an EMBL/GenBank/DDBJ whole genome shotgun (WGS) entry which is preliminary data.</text>
</comment>
<evidence type="ECO:0000313" key="2">
    <source>
        <dbReference type="EMBL" id="RKL41653.1"/>
    </source>
</evidence>
<reference evidence="2 3" key="1">
    <citation type="journal article" date="2018" name="Sci. Rep.">
        <title>Characterisation of pathogen-specific regions and novel effector candidates in Fusarium oxysporum f. sp. cepae.</title>
        <authorList>
            <person name="Armitage A.D."/>
            <person name="Taylor A."/>
            <person name="Sobczyk M.K."/>
            <person name="Baxter L."/>
            <person name="Greenfield B.P."/>
            <person name="Bates H.J."/>
            <person name="Wilson F."/>
            <person name="Jackson A.C."/>
            <person name="Ott S."/>
            <person name="Harrison R.J."/>
            <person name="Clarkson J.P."/>
        </authorList>
    </citation>
    <scope>NUCLEOTIDE SEQUENCE [LARGE SCALE GENOMIC DNA]</scope>
    <source>
        <strain evidence="2 3">Fp_A8</strain>
    </source>
</reference>
<evidence type="ECO:0000313" key="3">
    <source>
        <dbReference type="Proteomes" id="UP000283569"/>
    </source>
</evidence>
<sequence>MDRIISSYATSVSAIVQSRRTAPISENEALLVSAGETPGHRKLAFADREVSVLRDLCQQMKLKLIEPEALKEDVVSHLRKCKILHSAGHGYSHTADPSKSQLYLKDWQTKPLTVASLFELNLHREGPFLAYLSACGTGQIKSEKLSDEDIHLISACQLVGFRHVIVTLWKVNDQSCKRAQWLDEAYGAEKAMNPVENGPGKEKRDVDVQRDIISVDEDDGQGIPGVENSPLHWVPYVHFGA</sequence>
<evidence type="ECO:0000259" key="1">
    <source>
        <dbReference type="Pfam" id="PF12770"/>
    </source>
</evidence>
<dbReference type="Pfam" id="PF12770">
    <property type="entry name" value="CHAT"/>
    <property type="match status" value="1"/>
</dbReference>
<feature type="domain" description="CHAT" evidence="1">
    <location>
        <begin position="7"/>
        <end position="177"/>
    </location>
</feature>
<protein>
    <recommendedName>
        <fullName evidence="1">CHAT domain-containing protein</fullName>
    </recommendedName>
</protein>
<dbReference type="EMBL" id="MRDB01000015">
    <property type="protein sequence ID" value="RKL41653.1"/>
    <property type="molecule type" value="Genomic_DNA"/>
</dbReference>
<dbReference type="InterPro" id="IPR024983">
    <property type="entry name" value="CHAT_dom"/>
</dbReference>
<gene>
    <name evidence="2" type="ORF">BFJ72_g5545</name>
</gene>
<proteinExistence type="predicted"/>
<accession>A0A420TJB3</accession>
<name>A0A420TJB3_GIBIN</name>